<accession>A0A1A8S324</accession>
<sequence>ELRNYIFTGHCEKKVSLLTLNGYEFLLFGKRQHERRKTTEKMAKAFMESFPKKTGMTFKTTPKAMVQQREAIASQILGASVFEAENNCAMCSTPKPPFPGPFITKW</sequence>
<reference evidence="1" key="2">
    <citation type="submission" date="2016-06" db="EMBL/GenBank/DDBJ databases">
        <title>The genome of a short-lived fish provides insights into sex chromosome evolution and the genetic control of aging.</title>
        <authorList>
            <person name="Reichwald K."/>
            <person name="Felder M."/>
            <person name="Petzold A."/>
            <person name="Koch P."/>
            <person name="Groth M."/>
            <person name="Platzer M."/>
        </authorList>
    </citation>
    <scope>NUCLEOTIDE SEQUENCE</scope>
    <source>
        <tissue evidence="1">Brain</tissue>
    </source>
</reference>
<organism evidence="1">
    <name type="scientific">Nothobranchius rachovii</name>
    <name type="common">bluefin notho</name>
    <dbReference type="NCBI Taxonomy" id="451742"/>
    <lineage>
        <taxon>Eukaryota</taxon>
        <taxon>Metazoa</taxon>
        <taxon>Chordata</taxon>
        <taxon>Craniata</taxon>
        <taxon>Vertebrata</taxon>
        <taxon>Euteleostomi</taxon>
        <taxon>Actinopterygii</taxon>
        <taxon>Neopterygii</taxon>
        <taxon>Teleostei</taxon>
        <taxon>Neoteleostei</taxon>
        <taxon>Acanthomorphata</taxon>
        <taxon>Ovalentaria</taxon>
        <taxon>Atherinomorphae</taxon>
        <taxon>Cyprinodontiformes</taxon>
        <taxon>Nothobranchiidae</taxon>
        <taxon>Nothobranchius</taxon>
    </lineage>
</organism>
<proteinExistence type="predicted"/>
<name>A0A1A8S324_9TELE</name>
<dbReference type="AlphaFoldDB" id="A0A1A8S324"/>
<evidence type="ECO:0000313" key="1">
    <source>
        <dbReference type="EMBL" id="SBS12357.1"/>
    </source>
</evidence>
<gene>
    <name evidence="1" type="primary">Nfu_g_1_015668</name>
</gene>
<protein>
    <submittedName>
        <fullName evidence="1">Uncharacterized protein</fullName>
    </submittedName>
</protein>
<feature type="non-terminal residue" evidence="1">
    <location>
        <position position="106"/>
    </location>
</feature>
<feature type="non-terminal residue" evidence="1">
    <location>
        <position position="1"/>
    </location>
</feature>
<dbReference type="EMBL" id="HAEH01021453">
    <property type="protein sequence ID" value="SBS12357.1"/>
    <property type="molecule type" value="Transcribed_RNA"/>
</dbReference>
<reference evidence="1" key="1">
    <citation type="submission" date="2016-05" db="EMBL/GenBank/DDBJ databases">
        <authorList>
            <person name="Lavstsen T."/>
            <person name="Jespersen J.S."/>
        </authorList>
    </citation>
    <scope>NUCLEOTIDE SEQUENCE</scope>
    <source>
        <tissue evidence="1">Brain</tissue>
    </source>
</reference>